<dbReference type="InterPro" id="IPR003675">
    <property type="entry name" value="Rce1/LyrA-like_dom"/>
</dbReference>
<feature type="transmembrane region" description="Helical" evidence="1">
    <location>
        <begin position="48"/>
        <end position="71"/>
    </location>
</feature>
<feature type="transmembrane region" description="Helical" evidence="1">
    <location>
        <begin position="133"/>
        <end position="154"/>
    </location>
</feature>
<feature type="transmembrane region" description="Helical" evidence="1">
    <location>
        <begin position="247"/>
        <end position="266"/>
    </location>
</feature>
<comment type="caution">
    <text evidence="3">The sequence shown here is derived from an EMBL/GenBank/DDBJ whole genome shotgun (WGS) entry which is preliminary data.</text>
</comment>
<protein>
    <recommendedName>
        <fullName evidence="2">CAAX prenyl protease 2/Lysostaphin resistance protein A-like domain-containing protein</fullName>
    </recommendedName>
</protein>
<feature type="transmembrane region" description="Helical" evidence="1">
    <location>
        <begin position="166"/>
        <end position="186"/>
    </location>
</feature>
<name>A0ABN1Y0I7_9PSEU</name>
<keyword evidence="1" id="KW-0472">Membrane</keyword>
<keyword evidence="1" id="KW-0812">Transmembrane</keyword>
<evidence type="ECO:0000259" key="2">
    <source>
        <dbReference type="Pfam" id="PF02517"/>
    </source>
</evidence>
<feature type="domain" description="CAAX prenyl protease 2/Lysostaphin resistance protein A-like" evidence="2">
    <location>
        <begin position="135"/>
        <end position="227"/>
    </location>
</feature>
<accession>A0ABN1Y0I7</accession>
<dbReference type="PANTHER" id="PTHR39430">
    <property type="entry name" value="MEMBRANE-ASSOCIATED PROTEASE-RELATED"/>
    <property type="match status" value="1"/>
</dbReference>
<dbReference type="PANTHER" id="PTHR39430:SF1">
    <property type="entry name" value="PROTEASE"/>
    <property type="match status" value="1"/>
</dbReference>
<evidence type="ECO:0000256" key="1">
    <source>
        <dbReference type="SAM" id="Phobius"/>
    </source>
</evidence>
<organism evidence="3 4">
    <name type="scientific">Pseudonocardia kongjuensis</name>
    <dbReference type="NCBI Taxonomy" id="102227"/>
    <lineage>
        <taxon>Bacteria</taxon>
        <taxon>Bacillati</taxon>
        <taxon>Actinomycetota</taxon>
        <taxon>Actinomycetes</taxon>
        <taxon>Pseudonocardiales</taxon>
        <taxon>Pseudonocardiaceae</taxon>
        <taxon>Pseudonocardia</taxon>
    </lineage>
</organism>
<evidence type="ECO:0000313" key="3">
    <source>
        <dbReference type="EMBL" id="GAA1394605.1"/>
    </source>
</evidence>
<keyword evidence="1" id="KW-1133">Transmembrane helix</keyword>
<dbReference type="Pfam" id="PF02517">
    <property type="entry name" value="Rce1-like"/>
    <property type="match status" value="1"/>
</dbReference>
<dbReference type="EMBL" id="BAAAJK010000027">
    <property type="protein sequence ID" value="GAA1394605.1"/>
    <property type="molecule type" value="Genomic_DNA"/>
</dbReference>
<feature type="transmembrane region" description="Helical" evidence="1">
    <location>
        <begin position="17"/>
        <end position="36"/>
    </location>
</feature>
<sequence length="280" mass="28233">MASSTASSTAGTRIRRVLLPTAGVVALVLAGGYLLLAISRLTGLPADGWQGLAIGDLIAFLPPLIVLVLWLRFREGRVVADLGFRVPRPAVGVLVGVLTAIVLFAALQVLVAVLAPPAGGGADAGPDPVSPGLLVVLVLLVTVAVQASTEEILFRGYLMQAVRRDLGSYGAVLFSAVVFGLCHSLNPGVTVAYVVSTGALGLLLGFLALGRGGLWVSCAFHTVWNLIPAVVAAGSEPDAGDGGSGSAAARVTAGVLLAFAVGAGVLHHRRSRRAAATGAA</sequence>
<dbReference type="Proteomes" id="UP001501414">
    <property type="component" value="Unassembled WGS sequence"/>
</dbReference>
<evidence type="ECO:0000313" key="4">
    <source>
        <dbReference type="Proteomes" id="UP001501414"/>
    </source>
</evidence>
<dbReference type="RefSeq" id="WP_344025295.1">
    <property type="nucleotide sequence ID" value="NZ_BAAAJK010000027.1"/>
</dbReference>
<keyword evidence="4" id="KW-1185">Reference proteome</keyword>
<proteinExistence type="predicted"/>
<feature type="transmembrane region" description="Helical" evidence="1">
    <location>
        <begin position="214"/>
        <end position="235"/>
    </location>
</feature>
<reference evidence="3 4" key="1">
    <citation type="journal article" date="2019" name="Int. J. Syst. Evol. Microbiol.">
        <title>The Global Catalogue of Microorganisms (GCM) 10K type strain sequencing project: providing services to taxonomists for standard genome sequencing and annotation.</title>
        <authorList>
            <consortium name="The Broad Institute Genomics Platform"/>
            <consortium name="The Broad Institute Genome Sequencing Center for Infectious Disease"/>
            <person name="Wu L."/>
            <person name="Ma J."/>
        </authorList>
    </citation>
    <scope>NUCLEOTIDE SEQUENCE [LARGE SCALE GENOMIC DNA]</scope>
    <source>
        <strain evidence="3 4">JCM 11896</strain>
    </source>
</reference>
<feature type="transmembrane region" description="Helical" evidence="1">
    <location>
        <begin position="91"/>
        <end position="113"/>
    </location>
</feature>
<feature type="transmembrane region" description="Helical" evidence="1">
    <location>
        <begin position="192"/>
        <end position="209"/>
    </location>
</feature>
<gene>
    <name evidence="3" type="ORF">GCM10009613_42940</name>
</gene>